<keyword evidence="2" id="KW-1185">Reference proteome</keyword>
<organism evidence="1 2">
    <name type="scientific">Phyllobacterium endophyticum</name>
    <dbReference type="NCBI Taxonomy" id="1149773"/>
    <lineage>
        <taxon>Bacteria</taxon>
        <taxon>Pseudomonadati</taxon>
        <taxon>Pseudomonadota</taxon>
        <taxon>Alphaproteobacteria</taxon>
        <taxon>Hyphomicrobiales</taxon>
        <taxon>Phyllobacteriaceae</taxon>
        <taxon>Phyllobacterium</taxon>
    </lineage>
</organism>
<sequence length="74" mass="8093">MRYIIEGKEVDSWPHGTRDAVPLIKVADVQPPVHLLTQLLVAASEAARLSHKAINGSVILHVDGKEVGTFREVI</sequence>
<name>A0A2P7B0G5_9HYPH</name>
<proteinExistence type="predicted"/>
<accession>A0A2P7B0G5</accession>
<dbReference type="AlphaFoldDB" id="A0A2P7B0G5"/>
<evidence type="ECO:0000313" key="2">
    <source>
        <dbReference type="Proteomes" id="UP000241158"/>
    </source>
</evidence>
<dbReference type="EMBL" id="PGGN01000001">
    <property type="protein sequence ID" value="PSH59884.1"/>
    <property type="molecule type" value="Genomic_DNA"/>
</dbReference>
<evidence type="ECO:0000313" key="1">
    <source>
        <dbReference type="EMBL" id="PSH59884.1"/>
    </source>
</evidence>
<dbReference type="RefSeq" id="WP_106715188.1">
    <property type="nucleotide sequence ID" value="NZ_JACHXT010000002.1"/>
</dbReference>
<protein>
    <submittedName>
        <fullName evidence="1">Uncharacterized protein</fullName>
    </submittedName>
</protein>
<gene>
    <name evidence="1" type="ORF">CU100_03770</name>
</gene>
<reference evidence="2" key="1">
    <citation type="submission" date="2017-11" db="EMBL/GenBank/DDBJ databases">
        <authorList>
            <person name="Kuznetsova I."/>
            <person name="Sazanova A."/>
            <person name="Chirak E."/>
            <person name="Safronova V."/>
            <person name="Willems A."/>
        </authorList>
    </citation>
    <scope>NUCLEOTIDE SEQUENCE [LARGE SCALE GENOMIC DNA]</scope>
    <source>
        <strain evidence="2">PEPV15</strain>
    </source>
</reference>
<comment type="caution">
    <text evidence="1">The sequence shown here is derived from an EMBL/GenBank/DDBJ whole genome shotgun (WGS) entry which is preliminary data.</text>
</comment>
<dbReference type="Proteomes" id="UP000241158">
    <property type="component" value="Unassembled WGS sequence"/>
</dbReference>